<gene>
    <name evidence="4" type="ORF">SAMN05444584_0928</name>
</gene>
<dbReference type="OrthoDB" id="9804309at2"/>
<accession>A0A217EF87</accession>
<dbReference type="InterPro" id="IPR036414">
    <property type="entry name" value="YaeB_N_sf"/>
</dbReference>
<evidence type="ECO:0000313" key="5">
    <source>
        <dbReference type="Proteomes" id="UP000243463"/>
    </source>
</evidence>
<organism evidence="4 5">
    <name type="scientific">Acinetobacter apis</name>
    <dbReference type="NCBI Taxonomy" id="1229165"/>
    <lineage>
        <taxon>Bacteria</taxon>
        <taxon>Pseudomonadati</taxon>
        <taxon>Pseudomonadota</taxon>
        <taxon>Gammaproteobacteria</taxon>
        <taxon>Moraxellales</taxon>
        <taxon>Moraxellaceae</taxon>
        <taxon>Acinetobacter</taxon>
    </lineage>
</organism>
<dbReference type="AlphaFoldDB" id="A0A217EF87"/>
<dbReference type="InterPro" id="IPR041369">
    <property type="entry name" value="TrmO_C"/>
</dbReference>
<evidence type="ECO:0000256" key="2">
    <source>
        <dbReference type="ARBA" id="ARBA00033753"/>
    </source>
</evidence>
<dbReference type="PROSITE" id="PS51668">
    <property type="entry name" value="TSAA_2"/>
    <property type="match status" value="1"/>
</dbReference>
<dbReference type="InterPro" id="IPR036413">
    <property type="entry name" value="YaeB-like_sf"/>
</dbReference>
<evidence type="ECO:0000313" key="4">
    <source>
        <dbReference type="EMBL" id="SNQ28997.1"/>
    </source>
</evidence>
<dbReference type="InterPro" id="IPR040372">
    <property type="entry name" value="YaeB-like"/>
</dbReference>
<feature type="domain" description="TsaA-like" evidence="3">
    <location>
        <begin position="7"/>
        <end position="150"/>
    </location>
</feature>
<dbReference type="Gene3D" id="3.30.2310.10">
    <property type="entry name" value="YaeB-like"/>
    <property type="match status" value="1"/>
</dbReference>
<keyword evidence="1" id="KW-0949">S-adenosyl-L-methionine</keyword>
<comment type="similarity">
    <text evidence="2">Belongs to the tRNA methyltransferase O family.</text>
</comment>
<keyword evidence="4" id="KW-0808">Transferase</keyword>
<dbReference type="PANTHER" id="PTHR12818">
    <property type="entry name" value="TRNA (ADENINE(37)-N6)-METHYLTRANSFERASE"/>
    <property type="match status" value="1"/>
</dbReference>
<dbReference type="NCBIfam" id="TIGR00104">
    <property type="entry name" value="tRNA_TsaA"/>
    <property type="match status" value="1"/>
</dbReference>
<dbReference type="Gene3D" id="2.40.30.70">
    <property type="entry name" value="YaeB-like"/>
    <property type="match status" value="1"/>
</dbReference>
<protein>
    <submittedName>
        <fullName evidence="4">tRNA-Thr(GGU) m(6)t(6)A37 methyltransferase TsaA</fullName>
    </submittedName>
</protein>
<dbReference type="GO" id="GO:0032259">
    <property type="term" value="P:methylation"/>
    <property type="evidence" value="ECO:0007669"/>
    <property type="project" value="UniProtKB-KW"/>
</dbReference>
<proteinExistence type="inferred from homology"/>
<dbReference type="GO" id="GO:0008168">
    <property type="term" value="F:methyltransferase activity"/>
    <property type="evidence" value="ECO:0007669"/>
    <property type="project" value="UniProtKB-KW"/>
</dbReference>
<dbReference type="CDD" id="cd09281">
    <property type="entry name" value="UPF0066"/>
    <property type="match status" value="1"/>
</dbReference>
<reference evidence="5" key="1">
    <citation type="submission" date="2017-06" db="EMBL/GenBank/DDBJ databases">
        <authorList>
            <person name="Varghese N."/>
            <person name="Submissions S."/>
        </authorList>
    </citation>
    <scope>NUCLEOTIDE SEQUENCE [LARGE SCALE GENOMIC DNA]</scope>
    <source>
        <strain evidence="5">ANC 5114</strain>
    </source>
</reference>
<dbReference type="SUPFAM" id="SSF118196">
    <property type="entry name" value="YaeB-like"/>
    <property type="match status" value="1"/>
</dbReference>
<dbReference type="RefSeq" id="WP_088823006.1">
    <property type="nucleotide sequence ID" value="NZ_FZLN01000001.1"/>
</dbReference>
<dbReference type="Pfam" id="PF18389">
    <property type="entry name" value="TrmO_C"/>
    <property type="match status" value="1"/>
</dbReference>
<keyword evidence="5" id="KW-1185">Reference proteome</keyword>
<evidence type="ECO:0000259" key="3">
    <source>
        <dbReference type="PROSITE" id="PS51668"/>
    </source>
</evidence>
<name>A0A217EF87_9GAMM</name>
<dbReference type="EMBL" id="FZLN01000001">
    <property type="protein sequence ID" value="SNQ28997.1"/>
    <property type="molecule type" value="Genomic_DNA"/>
</dbReference>
<sequence>MNSSIELPIIGKMHSPFREKFGIPRQPNLVEVETYIEFIPPYHNMQAFDGIEAFSHLWLLWHFHQNKENKDQSFRTQVRPPRLGGNDKIGVFATRSMYRPAPIGLSVVTFQRLEHDGKSVRLYVTGSDLVDGTPIIDIKPYIKYSDSIPHATSAYADQPPISKQVFWSTAALEQREQIETLHPNAVDFKTLEQVLALDPTPAYHHDETRVYGMHFAAFNVKFTVNVTQIMIISLEL</sequence>
<evidence type="ECO:0000256" key="1">
    <source>
        <dbReference type="ARBA" id="ARBA00022691"/>
    </source>
</evidence>
<dbReference type="Pfam" id="PF01980">
    <property type="entry name" value="TrmO_N"/>
    <property type="match status" value="1"/>
</dbReference>
<keyword evidence="4" id="KW-0489">Methyltransferase</keyword>
<dbReference type="InterPro" id="IPR023370">
    <property type="entry name" value="TrmO-like_N"/>
</dbReference>
<dbReference type="Proteomes" id="UP000243463">
    <property type="component" value="Unassembled WGS sequence"/>
</dbReference>
<dbReference type="PANTHER" id="PTHR12818:SF0">
    <property type="entry name" value="TRNA (ADENINE(37)-N6)-METHYLTRANSFERASE"/>
    <property type="match status" value="1"/>
</dbReference>